<dbReference type="AlphaFoldDB" id="A0AAD9Y6C5"/>
<evidence type="ECO:0000256" key="1">
    <source>
        <dbReference type="ARBA" id="ARBA00022737"/>
    </source>
</evidence>
<keyword evidence="1" id="KW-0677">Repeat</keyword>
<feature type="transmembrane region" description="Helical" evidence="3">
    <location>
        <begin position="947"/>
        <end position="966"/>
    </location>
</feature>
<dbReference type="InterPro" id="IPR056884">
    <property type="entry name" value="NPHP3-like_N"/>
</dbReference>
<organism evidence="6 7">
    <name type="scientific">Colletotrichum kahawae</name>
    <name type="common">Coffee berry disease fungus</name>
    <dbReference type="NCBI Taxonomy" id="34407"/>
    <lineage>
        <taxon>Eukaryota</taxon>
        <taxon>Fungi</taxon>
        <taxon>Dikarya</taxon>
        <taxon>Ascomycota</taxon>
        <taxon>Pezizomycotina</taxon>
        <taxon>Sordariomycetes</taxon>
        <taxon>Hypocreomycetidae</taxon>
        <taxon>Glomerellales</taxon>
        <taxon>Glomerellaceae</taxon>
        <taxon>Colletotrichum</taxon>
        <taxon>Colletotrichum gloeosporioides species complex</taxon>
    </lineage>
</organism>
<keyword evidence="3" id="KW-1133">Transmembrane helix</keyword>
<accession>A0AAD9Y6C5</accession>
<dbReference type="EMBL" id="VYYT01000313">
    <property type="protein sequence ID" value="KAK2744184.1"/>
    <property type="molecule type" value="Genomic_DNA"/>
</dbReference>
<dbReference type="Pfam" id="PF24883">
    <property type="entry name" value="NPHP3_N"/>
    <property type="match status" value="1"/>
</dbReference>
<feature type="domain" description="NWD NACHT-NTPase N-terminal" evidence="4">
    <location>
        <begin position="37"/>
        <end position="248"/>
    </location>
</feature>
<dbReference type="Proteomes" id="UP001281614">
    <property type="component" value="Unassembled WGS sequence"/>
</dbReference>
<sequence>MGCCDPLLRLFRPRRSRGDPDSAATDSSRNGNLGGSEDLWQKAYDKVMDENPDLVKQYNTLLVHIAEAPTLDNKGQIQGYQKSPDEETLKHAIEKAQKRVAKSDATIEAAGEIADIVLSCKEFISLALTAIPQVAAVWAGTTLVLQGFSNVATESSVTRKGLLYVASLVRWYCQLFASAAEDKDEKGKQLLAQLRDQFIDLYTKSIEYQMRIVVLYHRNRFVRAMRDSIKIDGWEAALVEIKNHEENLYERLQSYDEFQGLLHLGNIRTGIENSLEFLQFSQNWEISKMIGTFNLEGLDYRRFMDDNPDEEENTCDWVLETDGFRNWTKGLLLLTALPGQGKSVLARYLVKTWEKKSTVCHFFFKDDSLTRKKSSNALCALIHQLLMQHPYIAGIKEVYNEITYSGEGLRTSTRDLWRVLGVVLKHIDGTVTIVLDALDECGDDDDGNRKGLLQCLQEFTTCGMETTNMKILATSRMIHQVTNNINEDLTTFTLLDINQHQKELLPMINKVIDKWMEKFPDWTQELREKVKVELKGDGSQHTYIWLRLIFKVLDSHRTQTLSDDQWLDLIKSASDIDSTYEKLLTQTNPVVVGDAKLFFSLILAAAEPLTVAEINIALSVCKGGDPKGAYMRTVDAMKKWINDNTGFLTTISSEADGGIVQFIHQTAKEYFVNPETQGRWTAGADTGGGNDNSTSPFKRFTTDKDAHVAILEACERCLQDKTQQWKTEKDERRNVDLDDGRQLHIKDLLSDTSLQQGFLDYAPRFYAFHFDKVGAKNQCYLANGCLSYPFGNSAMPSAAPTASIMLTNDSKLLLAVRSQHFAWCRLANMAPQHRRSVHVPEVYCVIRRGDTIFVGTEFISGEIFDDINSELSSRAVPAIECFLSFQIPDDMPLGPLRETDDPLSGVIEHPIFFEGTSENTGVLFRPISGDTIYVVDFQDAAILPLSFMIYALMTNVFGAVVSFYWVNRR</sequence>
<proteinExistence type="predicted"/>
<reference evidence="6" key="1">
    <citation type="submission" date="2023-02" db="EMBL/GenBank/DDBJ databases">
        <title>Colletotrichum kahawae CIFC_Que2 genome sequencing and assembly.</title>
        <authorList>
            <person name="Baroncelli R."/>
        </authorList>
    </citation>
    <scope>NUCLEOTIDE SEQUENCE</scope>
    <source>
        <strain evidence="6">CIFC_Que2</strain>
    </source>
</reference>
<dbReference type="Gene3D" id="3.40.50.300">
    <property type="entry name" value="P-loop containing nucleotide triphosphate hydrolases"/>
    <property type="match status" value="1"/>
</dbReference>
<comment type="caution">
    <text evidence="6">The sequence shown here is derived from an EMBL/GenBank/DDBJ whole genome shotgun (WGS) entry which is preliminary data.</text>
</comment>
<gene>
    <name evidence="6" type="ORF">CKAH01_18351</name>
</gene>
<dbReference type="PANTHER" id="PTHR10039:SF17">
    <property type="entry name" value="FUNGAL STAND N-TERMINAL GOODBYE DOMAIN-CONTAINING PROTEIN-RELATED"/>
    <property type="match status" value="1"/>
</dbReference>
<feature type="region of interest" description="Disordered" evidence="2">
    <location>
        <begin position="12"/>
        <end position="36"/>
    </location>
</feature>
<dbReference type="InterPro" id="IPR031359">
    <property type="entry name" value="NACHT_N"/>
</dbReference>
<evidence type="ECO:0000259" key="4">
    <source>
        <dbReference type="Pfam" id="PF17100"/>
    </source>
</evidence>
<keyword evidence="7" id="KW-1185">Reference proteome</keyword>
<evidence type="ECO:0000256" key="3">
    <source>
        <dbReference type="SAM" id="Phobius"/>
    </source>
</evidence>
<name>A0AAD9Y6C5_COLKA</name>
<dbReference type="Pfam" id="PF17100">
    <property type="entry name" value="NACHT_N"/>
    <property type="match status" value="1"/>
</dbReference>
<protein>
    <submittedName>
        <fullName evidence="6">Ankyrin repeat-containing protein</fullName>
    </submittedName>
</protein>
<keyword evidence="3" id="KW-0472">Membrane</keyword>
<keyword evidence="3" id="KW-0812">Transmembrane</keyword>
<feature type="domain" description="Nephrocystin 3-like N-terminal" evidence="5">
    <location>
        <begin position="313"/>
        <end position="476"/>
    </location>
</feature>
<evidence type="ECO:0000259" key="5">
    <source>
        <dbReference type="Pfam" id="PF24883"/>
    </source>
</evidence>
<dbReference type="InterPro" id="IPR027417">
    <property type="entry name" value="P-loop_NTPase"/>
</dbReference>
<evidence type="ECO:0000256" key="2">
    <source>
        <dbReference type="SAM" id="MobiDB-lite"/>
    </source>
</evidence>
<evidence type="ECO:0000313" key="7">
    <source>
        <dbReference type="Proteomes" id="UP001281614"/>
    </source>
</evidence>
<evidence type="ECO:0000313" key="6">
    <source>
        <dbReference type="EMBL" id="KAK2744184.1"/>
    </source>
</evidence>
<dbReference type="SUPFAM" id="SSF52540">
    <property type="entry name" value="P-loop containing nucleoside triphosphate hydrolases"/>
    <property type="match status" value="1"/>
</dbReference>
<dbReference type="PANTHER" id="PTHR10039">
    <property type="entry name" value="AMELOGENIN"/>
    <property type="match status" value="1"/>
</dbReference>